<dbReference type="KEGG" id="lgi:LOTGIDRAFT_157023"/>
<dbReference type="OrthoDB" id="6761856at2759"/>
<dbReference type="AlphaFoldDB" id="V4BAS7"/>
<dbReference type="CTD" id="20237172"/>
<dbReference type="Proteomes" id="UP000030746">
    <property type="component" value="Unassembled WGS sequence"/>
</dbReference>
<evidence type="ECO:0000313" key="3">
    <source>
        <dbReference type="Proteomes" id="UP000030746"/>
    </source>
</evidence>
<proteinExistence type="predicted"/>
<gene>
    <name evidence="2" type="ORF">LOTGIDRAFT_157023</name>
</gene>
<dbReference type="OMA" id="ANAGWIW"/>
<dbReference type="PANTHER" id="PTHR36159:SF1">
    <property type="entry name" value="RETROVIRUS-RELATED POL POLYPROTEIN FROM TRANSPOSON 412-LIKE PROTEIN"/>
    <property type="match status" value="1"/>
</dbReference>
<sequence length="565" mass="63707">MANKILDPIFRLYDPIRYSFNKKKEDYIIISPTVGSKSQLNDGSRITFEINSLSNWLLLSDAYFRCDFKIKDGTPNENRVPQTNTTLENNFFPSLFSEMVLEAGSNPIETIKHPGEFDTMLKTVLYPKDFDSVSGWIPDVGDGSILKEPVRNLANDADLARVRVVARNTIERVGRAVNHGFEKRVLQYNNVVENNRWGNYVNWKLYPLFGLLEHRKVSIGLPYKIHLQREINDDKIFFGENGSDAKLEITNLQLFMPVITPSIEVETKIFNSLTKDIEIAFLHRNTVGSMTLTGESTTWPITNTIKPARYLIVGFKNSRTDSQTNNNNVFRVAMNQTQDPLIHRVQVRLNNDNYPNQPLTINPTTKDYNELYRNYKNMCELFGNPPQFEYVDFALNHPIFCFDLSAHQEDLFKTGVNINIHIEKTQGDVTETLVKKIIEAIETASPTTITYNGKKISITKKLIDKYKYCKVRDDIDLERIEANAKEGGFLPLLPLIFSGLTAAGLATGGISAAVSSANEKKAAIAKAAAKKAADEKKAAEDHRHNLAMEKLAKGSGVGEMIGTIK</sequence>
<keyword evidence="3" id="KW-1185">Reference proteome</keyword>
<accession>V4BAS7</accession>
<dbReference type="Pfam" id="PF21738">
    <property type="entry name" value="DJR-like_dom"/>
    <property type="match status" value="1"/>
</dbReference>
<organism evidence="2 3">
    <name type="scientific">Lottia gigantea</name>
    <name type="common">Giant owl limpet</name>
    <dbReference type="NCBI Taxonomy" id="225164"/>
    <lineage>
        <taxon>Eukaryota</taxon>
        <taxon>Metazoa</taxon>
        <taxon>Spiralia</taxon>
        <taxon>Lophotrochozoa</taxon>
        <taxon>Mollusca</taxon>
        <taxon>Gastropoda</taxon>
        <taxon>Patellogastropoda</taxon>
        <taxon>Lottioidea</taxon>
        <taxon>Lottiidae</taxon>
        <taxon>Lottia</taxon>
    </lineage>
</organism>
<dbReference type="EMBL" id="KB200129">
    <property type="protein sequence ID" value="ESP03062.1"/>
    <property type="molecule type" value="Genomic_DNA"/>
</dbReference>
<dbReference type="HOGENOM" id="CLU_024897_4_0_1"/>
<evidence type="ECO:0000259" key="1">
    <source>
        <dbReference type="Pfam" id="PF21738"/>
    </source>
</evidence>
<evidence type="ECO:0000313" key="2">
    <source>
        <dbReference type="EMBL" id="ESP03062.1"/>
    </source>
</evidence>
<name>V4BAS7_LOTGI</name>
<dbReference type="InterPro" id="IPR049512">
    <property type="entry name" value="DJR-like_dom"/>
</dbReference>
<protein>
    <recommendedName>
        <fullName evidence="1">Double jelly roll-like domain-containing protein</fullName>
    </recommendedName>
</protein>
<dbReference type="GeneID" id="20237172"/>
<feature type="domain" description="Double jelly roll-like" evidence="1">
    <location>
        <begin position="190"/>
        <end position="425"/>
    </location>
</feature>
<dbReference type="PANTHER" id="PTHR36159">
    <property type="entry name" value="PROTEIN CBG23766"/>
    <property type="match status" value="1"/>
</dbReference>
<dbReference type="RefSeq" id="XP_009046532.1">
    <property type="nucleotide sequence ID" value="XM_009048284.1"/>
</dbReference>
<reference evidence="2 3" key="1">
    <citation type="journal article" date="2013" name="Nature">
        <title>Insights into bilaterian evolution from three spiralian genomes.</title>
        <authorList>
            <person name="Simakov O."/>
            <person name="Marletaz F."/>
            <person name="Cho S.J."/>
            <person name="Edsinger-Gonzales E."/>
            <person name="Havlak P."/>
            <person name="Hellsten U."/>
            <person name="Kuo D.H."/>
            <person name="Larsson T."/>
            <person name="Lv J."/>
            <person name="Arendt D."/>
            <person name="Savage R."/>
            <person name="Osoegawa K."/>
            <person name="de Jong P."/>
            <person name="Grimwood J."/>
            <person name="Chapman J.A."/>
            <person name="Shapiro H."/>
            <person name="Aerts A."/>
            <person name="Otillar R.P."/>
            <person name="Terry A.Y."/>
            <person name="Boore J.L."/>
            <person name="Grigoriev I.V."/>
            <person name="Lindberg D.R."/>
            <person name="Seaver E.C."/>
            <person name="Weisblat D.A."/>
            <person name="Putnam N.H."/>
            <person name="Rokhsar D.S."/>
        </authorList>
    </citation>
    <scope>NUCLEOTIDE SEQUENCE [LARGE SCALE GENOMIC DNA]</scope>
</reference>